<reference evidence="1" key="1">
    <citation type="submission" date="2025-08" db="UniProtKB">
        <authorList>
            <consortium name="Ensembl"/>
        </authorList>
    </citation>
    <scope>IDENTIFICATION</scope>
</reference>
<dbReference type="Proteomes" id="UP000261640">
    <property type="component" value="Unplaced"/>
</dbReference>
<accession>A0A3Q3LZS4</accession>
<evidence type="ECO:0000313" key="1">
    <source>
        <dbReference type="Ensembl" id="ENSMAMP00000018607.2"/>
    </source>
</evidence>
<dbReference type="PANTHER" id="PTHR31025">
    <property type="entry name" value="SI:CH211-196P9.1-RELATED"/>
    <property type="match status" value="1"/>
</dbReference>
<keyword evidence="2" id="KW-1185">Reference proteome</keyword>
<evidence type="ECO:0000313" key="2">
    <source>
        <dbReference type="Proteomes" id="UP000261640"/>
    </source>
</evidence>
<proteinExistence type="predicted"/>
<dbReference type="Ensembl" id="ENSMAMT00000019090.2">
    <property type="protein sequence ID" value="ENSMAMP00000018607.2"/>
    <property type="gene ID" value="ENSMAMG00000012543.2"/>
</dbReference>
<organism evidence="1 2">
    <name type="scientific">Mastacembelus armatus</name>
    <name type="common">zig-zag eel</name>
    <dbReference type="NCBI Taxonomy" id="205130"/>
    <lineage>
        <taxon>Eukaryota</taxon>
        <taxon>Metazoa</taxon>
        <taxon>Chordata</taxon>
        <taxon>Craniata</taxon>
        <taxon>Vertebrata</taxon>
        <taxon>Euteleostomi</taxon>
        <taxon>Actinopterygii</taxon>
        <taxon>Neopterygii</taxon>
        <taxon>Teleostei</taxon>
        <taxon>Neoteleostei</taxon>
        <taxon>Acanthomorphata</taxon>
        <taxon>Anabantaria</taxon>
        <taxon>Synbranchiformes</taxon>
        <taxon>Mastacembelidae</taxon>
        <taxon>Mastacembelus</taxon>
    </lineage>
</organism>
<dbReference type="AlphaFoldDB" id="A0A3Q3LZS4"/>
<dbReference type="PANTHER" id="PTHR31025:SF19">
    <property type="entry name" value="SI:CH73-42K18.1-RELATED"/>
    <property type="match status" value="1"/>
</dbReference>
<sequence length="109" mass="12162">CDRQSIGQILSLSFIQMNLISTTGPAEFSPASIAIVVEDDLVMSDIPRFADAFALLFGLMYALHLDYPRKLTYTFTLIQKVLLGLDNGKPLKPCLYLLVSVFVHKVKEI</sequence>
<protein>
    <submittedName>
        <fullName evidence="1">Uncharacterized protein</fullName>
    </submittedName>
</protein>
<name>A0A3Q3LZS4_9TELE</name>
<dbReference type="GeneTree" id="ENSGT00940000175093"/>
<reference evidence="1" key="2">
    <citation type="submission" date="2025-09" db="UniProtKB">
        <authorList>
            <consortium name="Ensembl"/>
        </authorList>
    </citation>
    <scope>IDENTIFICATION</scope>
</reference>
<dbReference type="InParanoid" id="A0A3Q3LZS4"/>